<evidence type="ECO:0000313" key="2">
    <source>
        <dbReference type="EMBL" id="GLI56230.1"/>
    </source>
</evidence>
<gene>
    <name evidence="2" type="ORF">PM10SUCC1_17440</name>
</gene>
<dbReference type="CDD" id="cd00090">
    <property type="entry name" value="HTH_ARSR"/>
    <property type="match status" value="1"/>
</dbReference>
<dbReference type="RefSeq" id="WP_281835235.1">
    <property type="nucleotide sequence ID" value="NZ_BSDY01000007.1"/>
</dbReference>
<dbReference type="InterPro" id="IPR000835">
    <property type="entry name" value="HTH_MarR-typ"/>
</dbReference>
<accession>A0A9W6GL94</accession>
<organism evidence="2 3">
    <name type="scientific">Propionigenium maris DSM 9537</name>
    <dbReference type="NCBI Taxonomy" id="1123000"/>
    <lineage>
        <taxon>Bacteria</taxon>
        <taxon>Fusobacteriati</taxon>
        <taxon>Fusobacteriota</taxon>
        <taxon>Fusobacteriia</taxon>
        <taxon>Fusobacteriales</taxon>
        <taxon>Fusobacteriaceae</taxon>
        <taxon>Propionigenium</taxon>
    </lineage>
</organism>
<dbReference type="InterPro" id="IPR036390">
    <property type="entry name" value="WH_DNA-bd_sf"/>
</dbReference>
<feature type="domain" description="HTH marR-type" evidence="1">
    <location>
        <begin position="28"/>
        <end position="90"/>
    </location>
</feature>
<sequence>MYYEFIREIMLCLKVIKKDFKYGGNTPLNHNEAVLLYFVYSSAGSPYLLADILDQDPAQVYRSLKKLEEMDLVAKEKSGKKANYTLTSEGEKMVEVLKEGVREFKKHYPELYTEGEELLKRLREFREKMVPILN</sequence>
<dbReference type="Proteomes" id="UP001144471">
    <property type="component" value="Unassembled WGS sequence"/>
</dbReference>
<name>A0A9W6GL94_9FUSO</name>
<dbReference type="InterPro" id="IPR036388">
    <property type="entry name" value="WH-like_DNA-bd_sf"/>
</dbReference>
<proteinExistence type="predicted"/>
<dbReference type="InterPro" id="IPR011991">
    <property type="entry name" value="ArsR-like_HTH"/>
</dbReference>
<dbReference type="EMBL" id="BSDY01000007">
    <property type="protein sequence ID" value="GLI56230.1"/>
    <property type="molecule type" value="Genomic_DNA"/>
</dbReference>
<dbReference type="Gene3D" id="1.10.10.10">
    <property type="entry name" value="Winged helix-like DNA-binding domain superfamily/Winged helix DNA-binding domain"/>
    <property type="match status" value="1"/>
</dbReference>
<dbReference type="SUPFAM" id="SSF46785">
    <property type="entry name" value="Winged helix' DNA-binding domain"/>
    <property type="match status" value="1"/>
</dbReference>
<protein>
    <recommendedName>
        <fullName evidence="1">HTH marR-type domain-containing protein</fullName>
    </recommendedName>
</protein>
<evidence type="ECO:0000259" key="1">
    <source>
        <dbReference type="Pfam" id="PF13463"/>
    </source>
</evidence>
<comment type="caution">
    <text evidence="2">The sequence shown here is derived from an EMBL/GenBank/DDBJ whole genome shotgun (WGS) entry which is preliminary data.</text>
</comment>
<dbReference type="AlphaFoldDB" id="A0A9W6GL94"/>
<evidence type="ECO:0000313" key="3">
    <source>
        <dbReference type="Proteomes" id="UP001144471"/>
    </source>
</evidence>
<keyword evidence="3" id="KW-1185">Reference proteome</keyword>
<dbReference type="GO" id="GO:0003700">
    <property type="term" value="F:DNA-binding transcription factor activity"/>
    <property type="evidence" value="ECO:0007669"/>
    <property type="project" value="InterPro"/>
</dbReference>
<reference evidence="2" key="1">
    <citation type="submission" date="2022-12" db="EMBL/GenBank/DDBJ databases">
        <title>Reference genome sequencing for broad-spectrum identification of bacterial and archaeal isolates by mass spectrometry.</title>
        <authorList>
            <person name="Sekiguchi Y."/>
            <person name="Tourlousse D.M."/>
        </authorList>
    </citation>
    <scope>NUCLEOTIDE SEQUENCE</scope>
    <source>
        <strain evidence="2">10succ1</strain>
    </source>
</reference>
<dbReference type="Pfam" id="PF13463">
    <property type="entry name" value="HTH_27"/>
    <property type="match status" value="1"/>
</dbReference>